<dbReference type="SUPFAM" id="SSF53850">
    <property type="entry name" value="Periplasmic binding protein-like II"/>
    <property type="match status" value="1"/>
</dbReference>
<dbReference type="InterPro" id="IPR000914">
    <property type="entry name" value="SBP_5_dom"/>
</dbReference>
<evidence type="ECO:0000313" key="2">
    <source>
        <dbReference type="EMBL" id="MCR6546286.1"/>
    </source>
</evidence>
<dbReference type="Pfam" id="PF00496">
    <property type="entry name" value="SBP_bac_5"/>
    <property type="match status" value="1"/>
</dbReference>
<keyword evidence="3" id="KW-1185">Reference proteome</keyword>
<dbReference type="Gene3D" id="3.90.76.10">
    <property type="entry name" value="Dipeptide-binding Protein, Domain 1"/>
    <property type="match status" value="1"/>
</dbReference>
<gene>
    <name evidence="2" type="ORF">NVS47_12315</name>
</gene>
<feature type="domain" description="Solute-binding protein family 5" evidence="1">
    <location>
        <begin position="99"/>
        <end position="469"/>
    </location>
</feature>
<dbReference type="CDD" id="cd00995">
    <property type="entry name" value="PBP2_NikA_DppA_OppA_like"/>
    <property type="match status" value="1"/>
</dbReference>
<proteinExistence type="predicted"/>
<dbReference type="PANTHER" id="PTHR30290">
    <property type="entry name" value="PERIPLASMIC BINDING COMPONENT OF ABC TRANSPORTER"/>
    <property type="match status" value="1"/>
</dbReference>
<sequence length="553" mass="62589">MERTTIKSKIKQTRKSFFILFFLIFMVLLFSITGCSRGNEAEPSRSSESTSYQEKGVIFEYLKTPVTTIDPAYVQNDSEIMIAKLIFQGLVKENQQGETVPCIARDWEVSPDGLTYTFHLNKGVLFHNGKEIKADDFKFSWERVLRLRAPASYLFANIQGAETVLSGGGTLVSGITALNEYILQIKLNHRQNNFINLLTHPAGAVLDRYELVEQGVHYAKAGSMKNPALMPSGAGPFQLIEWIGGRSLTLGRNASYFGEKPSIFRLEFSFAGKTKDALLEFLAGNIHILQDINPIDMTFLPKTETLPDLVDQPLRQFRYVGINDRIRPFNNKGVRDAVLYSLNAGEILQAARGKGGAEIKGTVTDYWYDQAGQDQAPISYNKNLAMQSLVQAGYPEGANLPEISLYCGSTEEDQIVAKKMMENLASVGLKVKIHYLSQKDLRQAIKDGQAAFYTRKYSAFSNELDDFFQEEVNSRWQKTFVNSTWDQLLTNAVQQDQAGRFRLYRQLEKEIMAQSRIRYLYSYRSSVAVSQNVDNFQLGRANNVIYEEIRLKQ</sequence>
<dbReference type="Gene3D" id="3.40.190.10">
    <property type="entry name" value="Periplasmic binding protein-like II"/>
    <property type="match status" value="1"/>
</dbReference>
<dbReference type="Proteomes" id="UP001524944">
    <property type="component" value="Unassembled WGS sequence"/>
</dbReference>
<dbReference type="InterPro" id="IPR030678">
    <property type="entry name" value="Peptide/Ni-bd"/>
</dbReference>
<dbReference type="PIRSF" id="PIRSF002741">
    <property type="entry name" value="MppA"/>
    <property type="match status" value="1"/>
</dbReference>
<name>A0ABT1Y735_9FIRM</name>
<accession>A0ABT1Y735</accession>
<dbReference type="Gene3D" id="3.10.105.10">
    <property type="entry name" value="Dipeptide-binding Protein, Domain 3"/>
    <property type="match status" value="1"/>
</dbReference>
<dbReference type="PROSITE" id="PS51257">
    <property type="entry name" value="PROKAR_LIPOPROTEIN"/>
    <property type="match status" value="1"/>
</dbReference>
<comment type="caution">
    <text evidence="2">The sequence shown here is derived from an EMBL/GenBank/DDBJ whole genome shotgun (WGS) entry which is preliminary data.</text>
</comment>
<dbReference type="RefSeq" id="WP_089611748.1">
    <property type="nucleotide sequence ID" value="NZ_CP022121.1"/>
</dbReference>
<evidence type="ECO:0000313" key="3">
    <source>
        <dbReference type="Proteomes" id="UP001524944"/>
    </source>
</evidence>
<dbReference type="EMBL" id="JANPWE010000006">
    <property type="protein sequence ID" value="MCR6546286.1"/>
    <property type="molecule type" value="Genomic_DNA"/>
</dbReference>
<evidence type="ECO:0000259" key="1">
    <source>
        <dbReference type="Pfam" id="PF00496"/>
    </source>
</evidence>
<dbReference type="InterPro" id="IPR039424">
    <property type="entry name" value="SBP_5"/>
</dbReference>
<organism evidence="2 3">
    <name type="scientific">Dehalobacterium formicoaceticum</name>
    <dbReference type="NCBI Taxonomy" id="51515"/>
    <lineage>
        <taxon>Bacteria</taxon>
        <taxon>Bacillati</taxon>
        <taxon>Bacillota</taxon>
        <taxon>Clostridia</taxon>
        <taxon>Eubacteriales</taxon>
        <taxon>Peptococcaceae</taxon>
        <taxon>Dehalobacterium</taxon>
    </lineage>
</organism>
<reference evidence="2 3" key="1">
    <citation type="submission" date="2022-08" db="EMBL/GenBank/DDBJ databases">
        <title>Proteogenomics of the novel Dehalobacterium formicoaceticum strain EZ94 highlights a key role of methyltransferases during anaerobic dichloromethane degradation.</title>
        <authorList>
            <person name="Wasmund K."/>
        </authorList>
    </citation>
    <scope>NUCLEOTIDE SEQUENCE [LARGE SCALE GENOMIC DNA]</scope>
    <source>
        <strain evidence="2 3">EZ94</strain>
    </source>
</reference>
<protein>
    <submittedName>
        <fullName evidence="2">ABC transporter substrate-binding protein</fullName>
    </submittedName>
</protein>